<dbReference type="InterPro" id="IPR016155">
    <property type="entry name" value="Mopterin_synth/thiamin_S_b"/>
</dbReference>
<dbReference type="InterPro" id="IPR012675">
    <property type="entry name" value="Beta-grasp_dom_sf"/>
</dbReference>
<protein>
    <recommendedName>
        <fullName evidence="3">Molybdopterin synthase sulfur carrier subunit</fullName>
    </recommendedName>
</protein>
<dbReference type="OrthoDB" id="4331766at2"/>
<proteinExistence type="predicted"/>
<reference evidence="1 2" key="1">
    <citation type="submission" date="2018-11" db="EMBL/GenBank/DDBJ databases">
        <title>Gordonia insulae sp. nov., isolated from an island soil.</title>
        <authorList>
            <person name="Kim Y.S."/>
            <person name="Kim S.B."/>
        </authorList>
    </citation>
    <scope>NUCLEOTIDE SEQUENCE [LARGE SCALE GENOMIC DNA]</scope>
    <source>
        <strain evidence="1 2">MMS17-SY073</strain>
    </source>
</reference>
<dbReference type="Gene3D" id="3.10.20.30">
    <property type="match status" value="1"/>
</dbReference>
<gene>
    <name evidence="1" type="ORF">D7316_02197</name>
</gene>
<dbReference type="Proteomes" id="UP000271469">
    <property type="component" value="Chromosome"/>
</dbReference>
<organism evidence="1 2">
    <name type="scientific">Gordonia insulae</name>
    <dbReference type="NCBI Taxonomy" id="2420509"/>
    <lineage>
        <taxon>Bacteria</taxon>
        <taxon>Bacillati</taxon>
        <taxon>Actinomycetota</taxon>
        <taxon>Actinomycetes</taxon>
        <taxon>Mycobacteriales</taxon>
        <taxon>Gordoniaceae</taxon>
        <taxon>Gordonia</taxon>
    </lineage>
</organism>
<dbReference type="AlphaFoldDB" id="A0A3G8JKJ8"/>
<dbReference type="KEGG" id="gom:D7316_02197"/>
<evidence type="ECO:0000313" key="1">
    <source>
        <dbReference type="EMBL" id="AZG45601.1"/>
    </source>
</evidence>
<evidence type="ECO:0008006" key="3">
    <source>
        <dbReference type="Google" id="ProtNLM"/>
    </source>
</evidence>
<evidence type="ECO:0000313" key="2">
    <source>
        <dbReference type="Proteomes" id="UP000271469"/>
    </source>
</evidence>
<keyword evidence="2" id="KW-1185">Reference proteome</keyword>
<dbReference type="EMBL" id="CP033972">
    <property type="protein sequence ID" value="AZG45601.1"/>
    <property type="molecule type" value="Genomic_DNA"/>
</dbReference>
<sequence length="82" mass="8669">MQITIRYFAAARAAAGTESTVVDVDDDATLGQLETTLAGTNPDLERVLARSSYLRDSIAVCDRAVRLGPCKTLDVLPPFAGG</sequence>
<accession>A0A3G8JKJ8</accession>
<dbReference type="RefSeq" id="WP_124708248.1">
    <property type="nucleotide sequence ID" value="NZ_CP033972.1"/>
</dbReference>
<dbReference type="SUPFAM" id="SSF54285">
    <property type="entry name" value="MoaD/ThiS"/>
    <property type="match status" value="1"/>
</dbReference>
<name>A0A3G8JKJ8_9ACTN</name>